<sequence length="298" mass="34104">MYDVMLHEASLWVDEPPFRKRKLEAPPVESPPDSPVASDADYFSDEEEMDPVKREKYRKQVFESCGFDVDFFIHTLGGIIPVGWTSYELQFAKAGLHCYNIEKGKKLEFKSVVKVNAEIAHMYNCYATLEVIDPVDDTVHTFQTLVTDSVKRKKASLVIITKICRIKPQVPGIGDATTFWDYDAVDEFYKGDMPDWPTNDGADLLYEVKDSELRDNEWLSFYAEVALFSERQCDTPPFEMKKVLVETKEGVQNQLKSSNAVFYMSFKVRGGPECRGIVRKTSDGRTGHICLEARCWID</sequence>
<dbReference type="NCBIfam" id="TIGR01572">
    <property type="entry name" value="A_thl_para_3677"/>
    <property type="match status" value="1"/>
</dbReference>
<reference evidence="2" key="1">
    <citation type="submission" date="2020-01" db="EMBL/GenBank/DDBJ databases">
        <authorList>
            <person name="Mishra B."/>
        </authorList>
    </citation>
    <scope>NUCLEOTIDE SEQUENCE [LARGE SCALE GENOMIC DNA]</scope>
</reference>
<organism evidence="2 3">
    <name type="scientific">Microthlaspi erraticum</name>
    <dbReference type="NCBI Taxonomy" id="1685480"/>
    <lineage>
        <taxon>Eukaryota</taxon>
        <taxon>Viridiplantae</taxon>
        <taxon>Streptophyta</taxon>
        <taxon>Embryophyta</taxon>
        <taxon>Tracheophyta</taxon>
        <taxon>Spermatophyta</taxon>
        <taxon>Magnoliopsida</taxon>
        <taxon>eudicotyledons</taxon>
        <taxon>Gunneridae</taxon>
        <taxon>Pentapetalae</taxon>
        <taxon>rosids</taxon>
        <taxon>malvids</taxon>
        <taxon>Brassicales</taxon>
        <taxon>Brassicaceae</taxon>
        <taxon>Coluteocarpeae</taxon>
        <taxon>Microthlaspi</taxon>
    </lineage>
</organism>
<evidence type="ECO:0000313" key="2">
    <source>
        <dbReference type="EMBL" id="CAA7028903.1"/>
    </source>
</evidence>
<feature type="region of interest" description="Disordered" evidence="1">
    <location>
        <begin position="23"/>
        <end position="42"/>
    </location>
</feature>
<dbReference type="Proteomes" id="UP000467841">
    <property type="component" value="Unassembled WGS sequence"/>
</dbReference>
<keyword evidence="3" id="KW-1185">Reference proteome</keyword>
<evidence type="ECO:0000256" key="1">
    <source>
        <dbReference type="SAM" id="MobiDB-lite"/>
    </source>
</evidence>
<dbReference type="OrthoDB" id="1071488at2759"/>
<name>A0A6D2IJ24_9BRAS</name>
<evidence type="ECO:0000313" key="3">
    <source>
        <dbReference type="Proteomes" id="UP000467841"/>
    </source>
</evidence>
<dbReference type="PANTHER" id="PTHR31260:SF41">
    <property type="entry name" value="CYSTATIN DOMAIN-CONTAINING PROTEIN"/>
    <property type="match status" value="1"/>
</dbReference>
<accession>A0A6D2IJ24</accession>
<dbReference type="InterPro" id="IPR006462">
    <property type="entry name" value="MS5"/>
</dbReference>
<protein>
    <submittedName>
        <fullName evidence="2">Uncharacterized protein</fullName>
    </submittedName>
</protein>
<dbReference type="PANTHER" id="PTHR31260">
    <property type="entry name" value="CYSTATIN/MONELLIN SUPERFAMILY PROTEIN"/>
    <property type="match status" value="1"/>
</dbReference>
<dbReference type="EMBL" id="CACVBM020001074">
    <property type="protein sequence ID" value="CAA7028903.1"/>
    <property type="molecule type" value="Genomic_DNA"/>
</dbReference>
<comment type="caution">
    <text evidence="2">The sequence shown here is derived from an EMBL/GenBank/DDBJ whole genome shotgun (WGS) entry which is preliminary data.</text>
</comment>
<proteinExistence type="predicted"/>
<dbReference type="AlphaFoldDB" id="A0A6D2IJ24"/>
<gene>
    <name evidence="2" type="ORF">MERR_LOCUS16138</name>
</gene>
<dbReference type="Pfam" id="PF04776">
    <property type="entry name" value="protein_MS5"/>
    <property type="match status" value="1"/>
</dbReference>